<keyword evidence="1" id="KW-0812">Transmembrane</keyword>
<reference evidence="3" key="1">
    <citation type="submission" date="2019-03" db="EMBL/GenBank/DDBJ databases">
        <title>Aquabacterium pictum sp.nov., the first bacteriochlorophyll a-containing freshwater bacterium in the genus Aquabacterium of the class Betaproteobacteria.</title>
        <authorList>
            <person name="Hirose S."/>
            <person name="Tank M."/>
            <person name="Hara E."/>
            <person name="Tamaki H."/>
            <person name="Takaichi S."/>
            <person name="Haruta S."/>
            <person name="Hanada S."/>
        </authorList>
    </citation>
    <scope>NUCLEOTIDE SEQUENCE [LARGE SCALE GENOMIC DNA]</scope>
    <source>
        <strain evidence="3">W35</strain>
    </source>
</reference>
<dbReference type="Gene3D" id="1.10.472.150">
    <property type="entry name" value="Glucose-regulated metallo-peptidase M90, N-terminal domain"/>
    <property type="match status" value="1"/>
</dbReference>
<organism evidence="2 3">
    <name type="scientific">Pseudaquabacterium pictum</name>
    <dbReference type="NCBI Taxonomy" id="2315236"/>
    <lineage>
        <taxon>Bacteria</taxon>
        <taxon>Pseudomonadati</taxon>
        <taxon>Pseudomonadota</taxon>
        <taxon>Betaproteobacteria</taxon>
        <taxon>Burkholderiales</taxon>
        <taxon>Sphaerotilaceae</taxon>
        <taxon>Pseudaquabacterium</taxon>
    </lineage>
</organism>
<dbReference type="AlphaFoldDB" id="A0A480ASE6"/>
<keyword evidence="1" id="KW-1133">Transmembrane helix</keyword>
<keyword evidence="3" id="KW-1185">Reference proteome</keyword>
<dbReference type="GO" id="GO:0004177">
    <property type="term" value="F:aminopeptidase activity"/>
    <property type="evidence" value="ECO:0007669"/>
    <property type="project" value="TreeGrafter"/>
</dbReference>
<evidence type="ECO:0000313" key="3">
    <source>
        <dbReference type="Proteomes" id="UP000301751"/>
    </source>
</evidence>
<dbReference type="InterPro" id="IPR042252">
    <property type="entry name" value="MtfA_N"/>
</dbReference>
<gene>
    <name evidence="2" type="ORF">AQPW35_35350</name>
</gene>
<dbReference type="SUPFAM" id="SSF55486">
    <property type="entry name" value="Metalloproteases ('zincins'), catalytic domain"/>
    <property type="match status" value="1"/>
</dbReference>
<feature type="transmembrane region" description="Helical" evidence="1">
    <location>
        <begin position="20"/>
        <end position="43"/>
    </location>
</feature>
<dbReference type="InterPro" id="IPR010384">
    <property type="entry name" value="MtfA_fam"/>
</dbReference>
<evidence type="ECO:0000256" key="1">
    <source>
        <dbReference type="SAM" id="Phobius"/>
    </source>
</evidence>
<comment type="caution">
    <text evidence="2">The sequence shown here is derived from an EMBL/GenBank/DDBJ whole genome shotgun (WGS) entry which is preliminary data.</text>
</comment>
<dbReference type="GO" id="GO:0008237">
    <property type="term" value="F:metallopeptidase activity"/>
    <property type="evidence" value="ECO:0007669"/>
    <property type="project" value="InterPro"/>
</dbReference>
<dbReference type="Gene3D" id="3.40.390.10">
    <property type="entry name" value="Collagenase (Catalytic Domain)"/>
    <property type="match status" value="1"/>
</dbReference>
<dbReference type="PANTHER" id="PTHR30164:SF2">
    <property type="entry name" value="PROTEIN MTFA"/>
    <property type="match status" value="1"/>
</dbReference>
<proteinExistence type="predicted"/>
<sequence length="294" mass="31777">MRRRRPICHRVTADPATAAALAPGAWAMLAVAGAALAGVAALLSQPWRQARRRAAIAAQPFPPAWRRILRRRVPAVARLPADLQQRLKAHILVFLAEKPFVGCAGQVVDDEVRLTIAAQACLLLLGQAGGPPYPRLRQVLVYPGAFAVQAAQAAEGGVVQEQRQALAGQSWAHGQVVLGWAEVLAGAADPGDGQNVVVHEFAHQIDQDSGTADGRPWLPGRARRRRWAAVMDAAYWRLQEQPSALIGSYAATAPAEFFAVVSELFFEQPQALAAAEPEVYRELALLYQVHPLAW</sequence>
<accession>A0A480ASE6</accession>
<name>A0A480ASE6_9BURK</name>
<dbReference type="EMBL" id="BJCL01000009">
    <property type="protein sequence ID" value="GCL64454.1"/>
    <property type="molecule type" value="Genomic_DNA"/>
</dbReference>
<dbReference type="CDD" id="cd20169">
    <property type="entry name" value="Peptidase_M90_mtfA"/>
    <property type="match status" value="1"/>
</dbReference>
<dbReference type="Pfam" id="PF06167">
    <property type="entry name" value="Peptidase_M90"/>
    <property type="match status" value="1"/>
</dbReference>
<evidence type="ECO:0008006" key="4">
    <source>
        <dbReference type="Google" id="ProtNLM"/>
    </source>
</evidence>
<dbReference type="Proteomes" id="UP000301751">
    <property type="component" value="Unassembled WGS sequence"/>
</dbReference>
<dbReference type="GO" id="GO:0005829">
    <property type="term" value="C:cytosol"/>
    <property type="evidence" value="ECO:0007669"/>
    <property type="project" value="TreeGrafter"/>
</dbReference>
<protein>
    <recommendedName>
        <fullName evidence="4">Protein MtfA</fullName>
    </recommendedName>
</protein>
<keyword evidence="1" id="KW-0472">Membrane</keyword>
<dbReference type="PANTHER" id="PTHR30164">
    <property type="entry name" value="MTFA PEPTIDASE"/>
    <property type="match status" value="1"/>
</dbReference>
<dbReference type="InterPro" id="IPR024079">
    <property type="entry name" value="MetalloPept_cat_dom_sf"/>
</dbReference>
<evidence type="ECO:0000313" key="2">
    <source>
        <dbReference type="EMBL" id="GCL64454.1"/>
    </source>
</evidence>